<evidence type="ECO:0000313" key="2">
    <source>
        <dbReference type="EMBL" id="KAF2171823.1"/>
    </source>
</evidence>
<name>A0A6A6CYK8_ZASCE</name>
<evidence type="ECO:0000313" key="3">
    <source>
        <dbReference type="Proteomes" id="UP000799537"/>
    </source>
</evidence>
<organism evidence="2 3">
    <name type="scientific">Zasmidium cellare ATCC 36951</name>
    <dbReference type="NCBI Taxonomy" id="1080233"/>
    <lineage>
        <taxon>Eukaryota</taxon>
        <taxon>Fungi</taxon>
        <taxon>Dikarya</taxon>
        <taxon>Ascomycota</taxon>
        <taxon>Pezizomycotina</taxon>
        <taxon>Dothideomycetes</taxon>
        <taxon>Dothideomycetidae</taxon>
        <taxon>Mycosphaerellales</taxon>
        <taxon>Mycosphaerellaceae</taxon>
        <taxon>Zasmidium</taxon>
    </lineage>
</organism>
<dbReference type="Proteomes" id="UP000799537">
    <property type="component" value="Unassembled WGS sequence"/>
</dbReference>
<reference evidence="2" key="1">
    <citation type="journal article" date="2020" name="Stud. Mycol.">
        <title>101 Dothideomycetes genomes: a test case for predicting lifestyles and emergence of pathogens.</title>
        <authorList>
            <person name="Haridas S."/>
            <person name="Albert R."/>
            <person name="Binder M."/>
            <person name="Bloem J."/>
            <person name="Labutti K."/>
            <person name="Salamov A."/>
            <person name="Andreopoulos B."/>
            <person name="Baker S."/>
            <person name="Barry K."/>
            <person name="Bills G."/>
            <person name="Bluhm B."/>
            <person name="Cannon C."/>
            <person name="Castanera R."/>
            <person name="Culley D."/>
            <person name="Daum C."/>
            <person name="Ezra D."/>
            <person name="Gonzalez J."/>
            <person name="Henrissat B."/>
            <person name="Kuo A."/>
            <person name="Liang C."/>
            <person name="Lipzen A."/>
            <person name="Lutzoni F."/>
            <person name="Magnuson J."/>
            <person name="Mondo S."/>
            <person name="Nolan M."/>
            <person name="Ohm R."/>
            <person name="Pangilinan J."/>
            <person name="Park H.-J."/>
            <person name="Ramirez L."/>
            <person name="Alfaro M."/>
            <person name="Sun H."/>
            <person name="Tritt A."/>
            <person name="Yoshinaga Y."/>
            <person name="Zwiers L.-H."/>
            <person name="Turgeon B."/>
            <person name="Goodwin S."/>
            <person name="Spatafora J."/>
            <person name="Crous P."/>
            <person name="Grigoriev I."/>
        </authorList>
    </citation>
    <scope>NUCLEOTIDE SEQUENCE</scope>
    <source>
        <strain evidence="2">ATCC 36951</strain>
    </source>
</reference>
<dbReference type="InterPro" id="IPR000182">
    <property type="entry name" value="GNAT_dom"/>
</dbReference>
<proteinExistence type="predicted"/>
<dbReference type="GeneID" id="54557610"/>
<dbReference type="PANTHER" id="PTHR42791">
    <property type="entry name" value="GNAT FAMILY ACETYLTRANSFERASE"/>
    <property type="match status" value="1"/>
</dbReference>
<dbReference type="EMBL" id="ML993582">
    <property type="protein sequence ID" value="KAF2171823.1"/>
    <property type="molecule type" value="Genomic_DNA"/>
</dbReference>
<evidence type="ECO:0000259" key="1">
    <source>
        <dbReference type="PROSITE" id="PS51186"/>
    </source>
</evidence>
<dbReference type="Pfam" id="PF00583">
    <property type="entry name" value="Acetyltransf_1"/>
    <property type="match status" value="1"/>
</dbReference>
<gene>
    <name evidence="2" type="ORF">M409DRAFT_18056</name>
</gene>
<dbReference type="RefSeq" id="XP_033672712.1">
    <property type="nucleotide sequence ID" value="XM_033804338.1"/>
</dbReference>
<sequence>MKLVLQPALPQDLEQAKSIYGTDRGDLVAPAHLAFWHVDNNEDAKKRAEWSLQQQKDQLENDPFVRFVKVVDEERDNEIIAMGRWHDFPNGNEQVGDLEYSGSKSRDDPTAWPDGFPKEAYLKFYDECLAARKEWQGNVHCWILFSIVTREPLRKHGAGSMIVKWGVEQAHTAGAVAFLEAFPEAKSLYEKHGFKEVGRQSFDLGAGATVEVSRMRADP</sequence>
<dbReference type="InterPro" id="IPR052523">
    <property type="entry name" value="Trichothecene_AcTrans"/>
</dbReference>
<dbReference type="Gene3D" id="3.40.630.30">
    <property type="match status" value="1"/>
</dbReference>
<feature type="domain" description="N-acetyltransferase" evidence="1">
    <location>
        <begin position="78"/>
        <end position="216"/>
    </location>
</feature>
<keyword evidence="3" id="KW-1185">Reference proteome</keyword>
<dbReference type="InterPro" id="IPR016181">
    <property type="entry name" value="Acyl_CoA_acyltransferase"/>
</dbReference>
<dbReference type="SUPFAM" id="SSF55729">
    <property type="entry name" value="Acyl-CoA N-acyltransferases (Nat)"/>
    <property type="match status" value="1"/>
</dbReference>
<protein>
    <recommendedName>
        <fullName evidence="1">N-acetyltransferase domain-containing protein</fullName>
    </recommendedName>
</protein>
<dbReference type="PANTHER" id="PTHR42791:SF1">
    <property type="entry name" value="N-ACETYLTRANSFERASE DOMAIN-CONTAINING PROTEIN"/>
    <property type="match status" value="1"/>
</dbReference>
<accession>A0A6A6CYK8</accession>
<dbReference type="GO" id="GO:0016747">
    <property type="term" value="F:acyltransferase activity, transferring groups other than amino-acyl groups"/>
    <property type="evidence" value="ECO:0007669"/>
    <property type="project" value="InterPro"/>
</dbReference>
<dbReference type="AlphaFoldDB" id="A0A6A6CYK8"/>
<dbReference type="PROSITE" id="PS51186">
    <property type="entry name" value="GNAT"/>
    <property type="match status" value="1"/>
</dbReference>
<dbReference type="OrthoDB" id="2832510at2759"/>